<organism evidence="1 2">
    <name type="scientific">Dendrothele bispora (strain CBS 962.96)</name>
    <dbReference type="NCBI Taxonomy" id="1314807"/>
    <lineage>
        <taxon>Eukaryota</taxon>
        <taxon>Fungi</taxon>
        <taxon>Dikarya</taxon>
        <taxon>Basidiomycota</taxon>
        <taxon>Agaricomycotina</taxon>
        <taxon>Agaricomycetes</taxon>
        <taxon>Agaricomycetidae</taxon>
        <taxon>Agaricales</taxon>
        <taxon>Agaricales incertae sedis</taxon>
        <taxon>Dendrothele</taxon>
    </lineage>
</organism>
<dbReference type="AlphaFoldDB" id="A0A4S8KZW2"/>
<name>A0A4S8KZW2_DENBC</name>
<feature type="non-terminal residue" evidence="1">
    <location>
        <position position="184"/>
    </location>
</feature>
<evidence type="ECO:0000313" key="1">
    <source>
        <dbReference type="EMBL" id="THU81208.1"/>
    </source>
</evidence>
<proteinExistence type="predicted"/>
<keyword evidence="2" id="KW-1185">Reference proteome</keyword>
<reference evidence="1 2" key="1">
    <citation type="journal article" date="2019" name="Nat. Ecol. Evol.">
        <title>Megaphylogeny resolves global patterns of mushroom evolution.</title>
        <authorList>
            <person name="Varga T."/>
            <person name="Krizsan K."/>
            <person name="Foldi C."/>
            <person name="Dima B."/>
            <person name="Sanchez-Garcia M."/>
            <person name="Sanchez-Ramirez S."/>
            <person name="Szollosi G.J."/>
            <person name="Szarkandi J.G."/>
            <person name="Papp V."/>
            <person name="Albert L."/>
            <person name="Andreopoulos W."/>
            <person name="Angelini C."/>
            <person name="Antonin V."/>
            <person name="Barry K.W."/>
            <person name="Bougher N.L."/>
            <person name="Buchanan P."/>
            <person name="Buyck B."/>
            <person name="Bense V."/>
            <person name="Catcheside P."/>
            <person name="Chovatia M."/>
            <person name="Cooper J."/>
            <person name="Damon W."/>
            <person name="Desjardin D."/>
            <person name="Finy P."/>
            <person name="Geml J."/>
            <person name="Haridas S."/>
            <person name="Hughes K."/>
            <person name="Justo A."/>
            <person name="Karasinski D."/>
            <person name="Kautmanova I."/>
            <person name="Kiss B."/>
            <person name="Kocsube S."/>
            <person name="Kotiranta H."/>
            <person name="LaButti K.M."/>
            <person name="Lechner B.E."/>
            <person name="Liimatainen K."/>
            <person name="Lipzen A."/>
            <person name="Lukacs Z."/>
            <person name="Mihaltcheva S."/>
            <person name="Morgado L.N."/>
            <person name="Niskanen T."/>
            <person name="Noordeloos M.E."/>
            <person name="Ohm R.A."/>
            <person name="Ortiz-Santana B."/>
            <person name="Ovrebo C."/>
            <person name="Racz N."/>
            <person name="Riley R."/>
            <person name="Savchenko A."/>
            <person name="Shiryaev A."/>
            <person name="Soop K."/>
            <person name="Spirin V."/>
            <person name="Szebenyi C."/>
            <person name="Tomsovsky M."/>
            <person name="Tulloss R.E."/>
            <person name="Uehling J."/>
            <person name="Grigoriev I.V."/>
            <person name="Vagvolgyi C."/>
            <person name="Papp T."/>
            <person name="Martin F.M."/>
            <person name="Miettinen O."/>
            <person name="Hibbett D.S."/>
            <person name="Nagy L.G."/>
        </authorList>
    </citation>
    <scope>NUCLEOTIDE SEQUENCE [LARGE SCALE GENOMIC DNA]</scope>
    <source>
        <strain evidence="1 2">CBS 962.96</strain>
    </source>
</reference>
<dbReference type="OrthoDB" id="2790258at2759"/>
<feature type="non-terminal residue" evidence="1">
    <location>
        <position position="1"/>
    </location>
</feature>
<gene>
    <name evidence="1" type="ORF">K435DRAFT_567064</name>
</gene>
<protein>
    <submittedName>
        <fullName evidence="1">Uncharacterized protein</fullName>
    </submittedName>
</protein>
<dbReference type="InterPro" id="IPR012337">
    <property type="entry name" value="RNaseH-like_sf"/>
</dbReference>
<accession>A0A4S8KZW2</accession>
<dbReference type="Proteomes" id="UP000297245">
    <property type="component" value="Unassembled WGS sequence"/>
</dbReference>
<evidence type="ECO:0000313" key="2">
    <source>
        <dbReference type="Proteomes" id="UP000297245"/>
    </source>
</evidence>
<sequence>FSCFPHVINIAVKTGLTRLHVIEFDENDMDALERDLISGVRQLVNACRASGKRREALRKIIIDMRIQAQEERQANGQQMDESEEILTRVVVLPRDVDTQWSSFFLMVDRLLGLYPAVKEFALQPGNEEIKSLLLSDWELIRRPSSSIVLQCFHLVQELVSAEKTPTLAVFLPLYERLISNLKKL</sequence>
<dbReference type="EMBL" id="ML179829">
    <property type="protein sequence ID" value="THU81208.1"/>
    <property type="molecule type" value="Genomic_DNA"/>
</dbReference>
<dbReference type="SUPFAM" id="SSF53098">
    <property type="entry name" value="Ribonuclease H-like"/>
    <property type="match status" value="1"/>
</dbReference>